<evidence type="ECO:0000256" key="1">
    <source>
        <dbReference type="SAM" id="Phobius"/>
    </source>
</evidence>
<keyword evidence="1" id="KW-0472">Membrane</keyword>
<evidence type="ECO:0000313" key="2">
    <source>
        <dbReference type="EMBL" id="MDQ0314506.1"/>
    </source>
</evidence>
<feature type="transmembrane region" description="Helical" evidence="1">
    <location>
        <begin position="76"/>
        <end position="104"/>
    </location>
</feature>
<keyword evidence="1" id="KW-1133">Transmembrane helix</keyword>
<keyword evidence="3" id="KW-1185">Reference proteome</keyword>
<name>A0AAE3VM01_9HYPH</name>
<dbReference type="EMBL" id="JAUSUL010000001">
    <property type="protein sequence ID" value="MDQ0314506.1"/>
    <property type="molecule type" value="Genomic_DNA"/>
</dbReference>
<proteinExistence type="predicted"/>
<dbReference type="RefSeq" id="WP_306884282.1">
    <property type="nucleotide sequence ID" value="NZ_JAUSUL010000001.1"/>
</dbReference>
<organism evidence="2 3">
    <name type="scientific">Amorphus orientalis</name>
    <dbReference type="NCBI Taxonomy" id="649198"/>
    <lineage>
        <taxon>Bacteria</taxon>
        <taxon>Pseudomonadati</taxon>
        <taxon>Pseudomonadota</taxon>
        <taxon>Alphaproteobacteria</taxon>
        <taxon>Hyphomicrobiales</taxon>
        <taxon>Amorphaceae</taxon>
        <taxon>Amorphus</taxon>
    </lineage>
</organism>
<protein>
    <submittedName>
        <fullName evidence="2">Uncharacterized protein</fullName>
    </submittedName>
</protein>
<gene>
    <name evidence="2" type="ORF">J2S73_000943</name>
</gene>
<sequence>MRTLRWLLSLPLRVVGVALFLLGLAAAAYDVFHSVRIDRLDSASLGELWYAVHPGSLNVSQAVVQRYISPTLWDPYIQGLLIAPGWLVLCGFGIVFLVVARFIWRPT</sequence>
<dbReference type="AlphaFoldDB" id="A0AAE3VM01"/>
<accession>A0AAE3VM01</accession>
<evidence type="ECO:0000313" key="3">
    <source>
        <dbReference type="Proteomes" id="UP001229244"/>
    </source>
</evidence>
<reference evidence="2" key="1">
    <citation type="submission" date="2023-07" db="EMBL/GenBank/DDBJ databases">
        <title>Genomic Encyclopedia of Type Strains, Phase IV (KMG-IV): sequencing the most valuable type-strain genomes for metagenomic binning, comparative biology and taxonomic classification.</title>
        <authorList>
            <person name="Goeker M."/>
        </authorList>
    </citation>
    <scope>NUCLEOTIDE SEQUENCE</scope>
    <source>
        <strain evidence="2">DSM 21202</strain>
    </source>
</reference>
<keyword evidence="1" id="KW-0812">Transmembrane</keyword>
<dbReference type="Proteomes" id="UP001229244">
    <property type="component" value="Unassembled WGS sequence"/>
</dbReference>
<comment type="caution">
    <text evidence="2">The sequence shown here is derived from an EMBL/GenBank/DDBJ whole genome shotgun (WGS) entry which is preliminary data.</text>
</comment>